<keyword evidence="4" id="KW-0479">Metal-binding</keyword>
<keyword evidence="8" id="KW-0482">Metalloprotease</keyword>
<dbReference type="Gene3D" id="3.30.1380.10">
    <property type="match status" value="1"/>
</dbReference>
<evidence type="ECO:0000256" key="6">
    <source>
        <dbReference type="ARBA" id="ARBA00022801"/>
    </source>
</evidence>
<dbReference type="SUPFAM" id="SSF55166">
    <property type="entry name" value="Hedgehog/DD-peptidase"/>
    <property type="match status" value="1"/>
</dbReference>
<name>A0A7R6SR51_9GAMM</name>
<dbReference type="GO" id="GO:0008237">
    <property type="term" value="F:metallopeptidase activity"/>
    <property type="evidence" value="ECO:0007669"/>
    <property type="project" value="UniProtKB-KW"/>
</dbReference>
<evidence type="ECO:0000256" key="8">
    <source>
        <dbReference type="ARBA" id="ARBA00023049"/>
    </source>
</evidence>
<feature type="signal peptide" evidence="12">
    <location>
        <begin position="1"/>
        <end position="30"/>
    </location>
</feature>
<organism evidence="13 14">
    <name type="scientific">Amphritea japonica ATCC BAA-1530</name>
    <dbReference type="NCBI Taxonomy" id="1278309"/>
    <lineage>
        <taxon>Bacteria</taxon>
        <taxon>Pseudomonadati</taxon>
        <taxon>Pseudomonadota</taxon>
        <taxon>Gammaproteobacteria</taxon>
        <taxon>Oceanospirillales</taxon>
        <taxon>Oceanospirillaceae</taxon>
        <taxon>Amphritea</taxon>
    </lineage>
</organism>
<evidence type="ECO:0000256" key="1">
    <source>
        <dbReference type="ARBA" id="ARBA00001947"/>
    </source>
</evidence>
<dbReference type="Pfam" id="PF05951">
    <property type="entry name" value="Peptidase_M15_2"/>
    <property type="match status" value="1"/>
</dbReference>
<comment type="similarity">
    <text evidence="10">Belongs to the peptidase M15 family.</text>
</comment>
<keyword evidence="7" id="KW-0862">Zinc</keyword>
<keyword evidence="6" id="KW-0378">Hydrolase</keyword>
<dbReference type="InterPro" id="IPR006311">
    <property type="entry name" value="TAT_signal"/>
</dbReference>
<evidence type="ECO:0000256" key="2">
    <source>
        <dbReference type="ARBA" id="ARBA00004776"/>
    </source>
</evidence>
<dbReference type="GO" id="GO:0046872">
    <property type="term" value="F:metal ion binding"/>
    <property type="evidence" value="ECO:0007669"/>
    <property type="project" value="UniProtKB-KW"/>
</dbReference>
<feature type="chain" id="PRO_5032369056" description="Murein endopeptidase K" evidence="12">
    <location>
        <begin position="31"/>
        <end position="191"/>
    </location>
</feature>
<dbReference type="InterPro" id="IPR010275">
    <property type="entry name" value="MepK"/>
</dbReference>
<keyword evidence="5 12" id="KW-0732">Signal</keyword>
<dbReference type="CDD" id="cd14844">
    <property type="entry name" value="Zn-DD-carboxypeptidase_like"/>
    <property type="match status" value="1"/>
</dbReference>
<dbReference type="KEGG" id="ajp:AMJAP_0176"/>
<sequence length="191" mass="21318">MTNIKHSRRVFLRNIALLSAGAALPSRAFANHNVTGVVDSFPSEMSLSFSNLHTGEKLKTTFFCEGNFVNESMDAICHLLRDHRNNEVGKMSPDLMLLLHDLQQTLEVDQPFEVISGYRSPATNAMLSQRSSKVAKKSLHMQGKAVDIRIPGIRLTDLHRAARQIDRGGVGLYTGSRFVHLDTGRPRYWGS</sequence>
<dbReference type="InterPro" id="IPR009045">
    <property type="entry name" value="Zn_M74/Hedgehog-like"/>
</dbReference>
<dbReference type="EMBL" id="AP014545">
    <property type="protein sequence ID" value="BBB24775.1"/>
    <property type="molecule type" value="Genomic_DNA"/>
</dbReference>
<evidence type="ECO:0000256" key="3">
    <source>
        <dbReference type="ARBA" id="ARBA00022670"/>
    </source>
</evidence>
<reference evidence="13 14" key="1">
    <citation type="journal article" date="2008" name="Int. J. Syst. Evol. Microbiol.">
        <title>Amphritea japonica sp. nov. and Amphritea balenae sp. nov., isolated from the sediment adjacent to sperm whale carcasses off Kagoshima, Japan.</title>
        <authorList>
            <person name="Miyazaki M."/>
            <person name="Nogi Y."/>
            <person name="Fujiwara Y."/>
            <person name="Kawato M."/>
            <person name="Nagahama T."/>
            <person name="Kubokawa K."/>
            <person name="Horikoshi K."/>
        </authorList>
    </citation>
    <scope>NUCLEOTIDE SEQUENCE [LARGE SCALE GENOMIC DNA]</scope>
    <source>
        <strain evidence="13 14">ATCC BAA-1530</strain>
    </source>
</reference>
<dbReference type="RefSeq" id="WP_040404190.1">
    <property type="nucleotide sequence ID" value="NZ_KB907100.1"/>
</dbReference>
<dbReference type="Proteomes" id="UP000595663">
    <property type="component" value="Chromosome"/>
</dbReference>
<evidence type="ECO:0000313" key="14">
    <source>
        <dbReference type="Proteomes" id="UP000595663"/>
    </source>
</evidence>
<dbReference type="PROSITE" id="PS51318">
    <property type="entry name" value="TAT"/>
    <property type="match status" value="1"/>
</dbReference>
<keyword evidence="14" id="KW-1185">Reference proteome</keyword>
<keyword evidence="3" id="KW-0645">Protease</keyword>
<evidence type="ECO:0000256" key="9">
    <source>
        <dbReference type="ARBA" id="ARBA00023316"/>
    </source>
</evidence>
<evidence type="ECO:0000256" key="7">
    <source>
        <dbReference type="ARBA" id="ARBA00022833"/>
    </source>
</evidence>
<evidence type="ECO:0000256" key="5">
    <source>
        <dbReference type="ARBA" id="ARBA00022729"/>
    </source>
</evidence>
<accession>A0A7R6SR51</accession>
<proteinExistence type="inferred from homology"/>
<protein>
    <recommendedName>
        <fullName evidence="11">Murein endopeptidase K</fullName>
    </recommendedName>
</protein>
<evidence type="ECO:0000256" key="12">
    <source>
        <dbReference type="SAM" id="SignalP"/>
    </source>
</evidence>
<evidence type="ECO:0000313" key="13">
    <source>
        <dbReference type="EMBL" id="BBB24775.1"/>
    </source>
</evidence>
<comment type="pathway">
    <text evidence="2">Cell wall biogenesis; cell wall polysaccharide biosynthesis.</text>
</comment>
<dbReference type="PANTHER" id="PTHR37425">
    <property type="match status" value="1"/>
</dbReference>
<evidence type="ECO:0000256" key="4">
    <source>
        <dbReference type="ARBA" id="ARBA00022723"/>
    </source>
</evidence>
<keyword evidence="9" id="KW-0961">Cell wall biogenesis/degradation</keyword>
<evidence type="ECO:0000256" key="11">
    <source>
        <dbReference type="ARBA" id="ARBA00093666"/>
    </source>
</evidence>
<dbReference type="PANTHER" id="PTHR37425:SF1">
    <property type="entry name" value="OUTER MEMBRANE PROTEIN"/>
    <property type="match status" value="1"/>
</dbReference>
<dbReference type="GO" id="GO:0071555">
    <property type="term" value="P:cell wall organization"/>
    <property type="evidence" value="ECO:0007669"/>
    <property type="project" value="UniProtKB-KW"/>
</dbReference>
<comment type="cofactor">
    <cofactor evidence="1">
        <name>Zn(2+)</name>
        <dbReference type="ChEBI" id="CHEBI:29105"/>
    </cofactor>
</comment>
<dbReference type="AlphaFoldDB" id="A0A7R6SR51"/>
<gene>
    <name evidence="13" type="ORF">AMJAP_0176</name>
</gene>
<evidence type="ECO:0000256" key="10">
    <source>
        <dbReference type="ARBA" id="ARBA00093448"/>
    </source>
</evidence>
<dbReference type="GO" id="GO:0006508">
    <property type="term" value="P:proteolysis"/>
    <property type="evidence" value="ECO:0007669"/>
    <property type="project" value="UniProtKB-KW"/>
</dbReference>